<name>A0ABX9KP17_9BACI</name>
<reference evidence="2 3" key="1">
    <citation type="submission" date="2018-08" db="EMBL/GenBank/DDBJ databases">
        <title>Bacillus clarus sp. nov. strain PS00077A.</title>
        <authorList>
            <person name="Mendez Acevedo M."/>
            <person name="Carroll L."/>
            <person name="Mukherjee M."/>
            <person name="Wiedmann M."/>
            <person name="Kovac J."/>
        </authorList>
    </citation>
    <scope>NUCLEOTIDE SEQUENCE [LARGE SCALE GENOMIC DNA]</scope>
    <source>
        <strain evidence="2 3">PS00077A</strain>
    </source>
</reference>
<dbReference type="RefSeq" id="WP_052109487.1">
    <property type="nucleotide sequence ID" value="NZ_JMQC01000007.1"/>
</dbReference>
<evidence type="ECO:0000313" key="3">
    <source>
        <dbReference type="Proteomes" id="UP000264294"/>
    </source>
</evidence>
<feature type="transmembrane region" description="Helical" evidence="1">
    <location>
        <begin position="59"/>
        <end position="83"/>
    </location>
</feature>
<gene>
    <name evidence="2" type="ORF">D0U04_25945</name>
</gene>
<keyword evidence="1" id="KW-0472">Membrane</keyword>
<sequence length="84" mass="9560">MEMPTSKQNKRPQIFKSLMFWVFILMVFFLFKSLGLQIIGILLIAAFSCIGFYYLGYLLFGITAAIIVVGSVICAICLLVYFLF</sequence>
<evidence type="ECO:0000256" key="1">
    <source>
        <dbReference type="SAM" id="Phobius"/>
    </source>
</evidence>
<dbReference type="Proteomes" id="UP000264294">
    <property type="component" value="Unassembled WGS sequence"/>
</dbReference>
<comment type="caution">
    <text evidence="2">The sequence shown here is derived from an EMBL/GenBank/DDBJ whole genome shotgun (WGS) entry which is preliminary data.</text>
</comment>
<keyword evidence="1" id="KW-1133">Transmembrane helix</keyword>
<keyword evidence="3" id="KW-1185">Reference proteome</keyword>
<feature type="transmembrane region" description="Helical" evidence="1">
    <location>
        <begin position="20"/>
        <end position="53"/>
    </location>
</feature>
<organism evidence="2 3">
    <name type="scientific">Bacillus clarus</name>
    <dbReference type="NCBI Taxonomy" id="2338372"/>
    <lineage>
        <taxon>Bacteria</taxon>
        <taxon>Bacillati</taxon>
        <taxon>Bacillota</taxon>
        <taxon>Bacilli</taxon>
        <taxon>Bacillales</taxon>
        <taxon>Bacillaceae</taxon>
        <taxon>Bacillus</taxon>
        <taxon>Bacillus cereus group</taxon>
    </lineage>
</organism>
<protein>
    <submittedName>
        <fullName evidence="2">Uncharacterized protein</fullName>
    </submittedName>
</protein>
<keyword evidence="1" id="KW-0812">Transmembrane</keyword>
<accession>A0ABX9KP17</accession>
<proteinExistence type="predicted"/>
<dbReference type="EMBL" id="QVOD01000052">
    <property type="protein sequence ID" value="RFT63216.1"/>
    <property type="molecule type" value="Genomic_DNA"/>
</dbReference>
<evidence type="ECO:0000313" key="2">
    <source>
        <dbReference type="EMBL" id="RFT63216.1"/>
    </source>
</evidence>